<dbReference type="Proteomes" id="UP000468766">
    <property type="component" value="Unassembled WGS sequence"/>
</dbReference>
<comment type="subcellular location">
    <subcellularLocation>
        <location evidence="3 16">Cytoplasm</location>
    </subcellularLocation>
</comment>
<dbReference type="InterPro" id="IPR016166">
    <property type="entry name" value="FAD-bd_PCMH"/>
</dbReference>
<keyword evidence="6 16" id="KW-0132">Cell division</keyword>
<evidence type="ECO:0000256" key="9">
    <source>
        <dbReference type="ARBA" id="ARBA00022857"/>
    </source>
</evidence>
<evidence type="ECO:0000256" key="1">
    <source>
        <dbReference type="ARBA" id="ARBA00001974"/>
    </source>
</evidence>
<dbReference type="PROSITE" id="PS51387">
    <property type="entry name" value="FAD_PCMH"/>
    <property type="match status" value="1"/>
</dbReference>
<comment type="caution">
    <text evidence="18">The sequence shown here is derived from an EMBL/GenBank/DDBJ whole genome shotgun (WGS) entry which is preliminary data.</text>
</comment>
<gene>
    <name evidence="16 18" type="primary">murB</name>
    <name evidence="18" type="ORF">F9B85_02260</name>
</gene>
<dbReference type="InterPro" id="IPR006094">
    <property type="entry name" value="Oxid_FAD_bind_N"/>
</dbReference>
<comment type="similarity">
    <text evidence="16">Belongs to the MurB family.</text>
</comment>
<dbReference type="HAMAP" id="MF_00037">
    <property type="entry name" value="MurB"/>
    <property type="match status" value="1"/>
</dbReference>
<dbReference type="PANTHER" id="PTHR21071">
    <property type="entry name" value="UDP-N-ACETYLENOLPYRUVOYLGLUCOSAMINE REDUCTASE"/>
    <property type="match status" value="1"/>
</dbReference>
<dbReference type="Gene3D" id="3.90.78.10">
    <property type="entry name" value="UDP-N-acetylenolpyruvoylglucosamine reductase, C-terminal domain"/>
    <property type="match status" value="1"/>
</dbReference>
<keyword evidence="9 16" id="KW-0521">NADP</keyword>
<dbReference type="Gene3D" id="3.30.465.10">
    <property type="match status" value="1"/>
</dbReference>
<evidence type="ECO:0000256" key="10">
    <source>
        <dbReference type="ARBA" id="ARBA00022960"/>
    </source>
</evidence>
<evidence type="ECO:0000259" key="17">
    <source>
        <dbReference type="PROSITE" id="PS51387"/>
    </source>
</evidence>
<dbReference type="EMBL" id="WBXO01000001">
    <property type="protein sequence ID" value="KAB2954522.1"/>
    <property type="molecule type" value="Genomic_DNA"/>
</dbReference>
<evidence type="ECO:0000256" key="5">
    <source>
        <dbReference type="ARBA" id="ARBA00022490"/>
    </source>
</evidence>
<comment type="function">
    <text evidence="2 16">Cell wall formation.</text>
</comment>
<comment type="pathway">
    <text evidence="4 16">Cell wall biogenesis; peptidoglycan biosynthesis.</text>
</comment>
<evidence type="ECO:0000256" key="2">
    <source>
        <dbReference type="ARBA" id="ARBA00003921"/>
    </source>
</evidence>
<dbReference type="EC" id="1.3.1.98" evidence="16"/>
<evidence type="ECO:0000256" key="13">
    <source>
        <dbReference type="ARBA" id="ARBA00023306"/>
    </source>
</evidence>
<evidence type="ECO:0000256" key="16">
    <source>
        <dbReference type="HAMAP-Rule" id="MF_00037"/>
    </source>
</evidence>
<sequence length="310" mass="34077">MTTHEGLERAYQQIQNSFRGPWRVNESMALHTTWRIGGPADVLAIPEDDDDLAYLIKQCHHYDVPWTVIGAGSNVLVSDLGIEGIVIKLSKFCHKEWQNHQLIVGAGLSLPYLSRYSAKKGFKGLEFAVAIPASLGGSVVMNAGAHGQSMDLVVAWIDGIDEQGHSIHYDKAELDFSYRYSRLQKEKVLVTRIALDLQPYSIEALTATMEEVLQKRKATQPLQWPNAGSIFLNPPGQSAGRLIESAGMKGFTVGGAQVSTVHANFIINQGHAKAEDVLKIMEEIRQRVKTTCGIELESEVRVIGRTGEAG</sequence>
<dbReference type="GO" id="GO:0009252">
    <property type="term" value="P:peptidoglycan biosynthetic process"/>
    <property type="evidence" value="ECO:0007669"/>
    <property type="project" value="UniProtKB-UniRule"/>
</dbReference>
<evidence type="ECO:0000256" key="14">
    <source>
        <dbReference type="ARBA" id="ARBA00023316"/>
    </source>
</evidence>
<dbReference type="GO" id="GO:0071949">
    <property type="term" value="F:FAD binding"/>
    <property type="evidence" value="ECO:0007669"/>
    <property type="project" value="InterPro"/>
</dbReference>
<keyword evidence="11 16" id="KW-0573">Peptidoglycan synthesis</keyword>
<keyword evidence="7 16" id="KW-0285">Flavoprotein</keyword>
<dbReference type="Pfam" id="PF02873">
    <property type="entry name" value="MurB_C"/>
    <property type="match status" value="1"/>
</dbReference>
<evidence type="ECO:0000256" key="11">
    <source>
        <dbReference type="ARBA" id="ARBA00022984"/>
    </source>
</evidence>
<dbReference type="NCBIfam" id="NF010480">
    <property type="entry name" value="PRK13905.1"/>
    <property type="match status" value="1"/>
</dbReference>
<keyword evidence="5 16" id="KW-0963">Cytoplasm</keyword>
<dbReference type="AlphaFoldDB" id="A0A6I0F6B9"/>
<proteinExistence type="inferred from homology"/>
<dbReference type="GO" id="GO:0005829">
    <property type="term" value="C:cytosol"/>
    <property type="evidence" value="ECO:0007669"/>
    <property type="project" value="TreeGrafter"/>
</dbReference>
<dbReference type="GO" id="GO:0008360">
    <property type="term" value="P:regulation of cell shape"/>
    <property type="evidence" value="ECO:0007669"/>
    <property type="project" value="UniProtKB-KW"/>
</dbReference>
<evidence type="ECO:0000256" key="6">
    <source>
        <dbReference type="ARBA" id="ARBA00022618"/>
    </source>
</evidence>
<keyword evidence="8 16" id="KW-0274">FAD</keyword>
<evidence type="ECO:0000256" key="12">
    <source>
        <dbReference type="ARBA" id="ARBA00023002"/>
    </source>
</evidence>
<dbReference type="UniPathway" id="UPA00219"/>
<dbReference type="InterPro" id="IPR016169">
    <property type="entry name" value="FAD-bd_PCMH_sub2"/>
</dbReference>
<reference evidence="18 19" key="1">
    <citation type="submission" date="2019-10" db="EMBL/GenBank/DDBJ databases">
        <title>Whole-genome sequence of the extremophile Heliorestis acidaminivorans DSM 24790.</title>
        <authorList>
            <person name="Kyndt J.A."/>
            <person name="Meyer T.E."/>
        </authorList>
    </citation>
    <scope>NUCLEOTIDE SEQUENCE [LARGE SCALE GENOMIC DNA]</scope>
    <source>
        <strain evidence="18 19">DSM 24790</strain>
    </source>
</reference>
<keyword evidence="12 16" id="KW-0560">Oxidoreductase</keyword>
<protein>
    <recommendedName>
        <fullName evidence="16">UDP-N-acetylenolpyruvoylglucosamine reductase</fullName>
        <ecNumber evidence="16">1.3.1.98</ecNumber>
    </recommendedName>
    <alternativeName>
        <fullName evidence="16">UDP-N-acetylmuramate dehydrogenase</fullName>
    </alternativeName>
</protein>
<dbReference type="InterPro" id="IPR003170">
    <property type="entry name" value="MurB"/>
</dbReference>
<keyword evidence="13 16" id="KW-0131">Cell cycle</keyword>
<evidence type="ECO:0000256" key="4">
    <source>
        <dbReference type="ARBA" id="ARBA00004752"/>
    </source>
</evidence>
<evidence type="ECO:0000256" key="8">
    <source>
        <dbReference type="ARBA" id="ARBA00022827"/>
    </source>
</evidence>
<dbReference type="OrthoDB" id="9804753at2"/>
<dbReference type="GO" id="GO:0051301">
    <property type="term" value="P:cell division"/>
    <property type="evidence" value="ECO:0007669"/>
    <property type="project" value="UniProtKB-KW"/>
</dbReference>
<keyword evidence="14 16" id="KW-0961">Cell wall biogenesis/degradation</keyword>
<feature type="domain" description="FAD-binding PCMH-type" evidence="17">
    <location>
        <begin position="35"/>
        <end position="200"/>
    </location>
</feature>
<feature type="active site" evidence="16">
    <location>
        <position position="179"/>
    </location>
</feature>
<evidence type="ECO:0000313" key="19">
    <source>
        <dbReference type="Proteomes" id="UP000468766"/>
    </source>
</evidence>
<feature type="active site" description="Proton donor" evidence="16">
    <location>
        <position position="229"/>
    </location>
</feature>
<dbReference type="NCBIfam" id="TIGR00179">
    <property type="entry name" value="murB"/>
    <property type="match status" value="1"/>
</dbReference>
<dbReference type="SUPFAM" id="SSF56176">
    <property type="entry name" value="FAD-binding/transporter-associated domain-like"/>
    <property type="match status" value="1"/>
</dbReference>
<keyword evidence="10 16" id="KW-0133">Cell shape</keyword>
<keyword evidence="19" id="KW-1185">Reference proteome</keyword>
<dbReference type="PANTHER" id="PTHR21071:SF4">
    <property type="entry name" value="UDP-N-ACETYLENOLPYRUVOYLGLUCOSAMINE REDUCTASE"/>
    <property type="match status" value="1"/>
</dbReference>
<dbReference type="RefSeq" id="WP_151618047.1">
    <property type="nucleotide sequence ID" value="NZ_WBXO01000001.1"/>
</dbReference>
<organism evidence="18 19">
    <name type="scientific">Heliorestis acidaminivorans</name>
    <dbReference type="NCBI Taxonomy" id="553427"/>
    <lineage>
        <taxon>Bacteria</taxon>
        <taxon>Bacillati</taxon>
        <taxon>Bacillota</taxon>
        <taxon>Clostridia</taxon>
        <taxon>Eubacteriales</taxon>
        <taxon>Heliobacteriaceae</taxon>
        <taxon>Heliorestis</taxon>
    </lineage>
</organism>
<evidence type="ECO:0000313" key="18">
    <source>
        <dbReference type="EMBL" id="KAB2954522.1"/>
    </source>
</evidence>
<name>A0A6I0F6B9_9FIRM</name>
<dbReference type="InterPro" id="IPR011601">
    <property type="entry name" value="MurB_C"/>
</dbReference>
<evidence type="ECO:0000256" key="7">
    <source>
        <dbReference type="ARBA" id="ARBA00022630"/>
    </source>
</evidence>
<evidence type="ECO:0000256" key="3">
    <source>
        <dbReference type="ARBA" id="ARBA00004496"/>
    </source>
</evidence>
<dbReference type="InterPro" id="IPR036318">
    <property type="entry name" value="FAD-bd_PCMH-like_sf"/>
</dbReference>
<comment type="catalytic activity">
    <reaction evidence="15 16">
        <text>UDP-N-acetyl-alpha-D-muramate + NADP(+) = UDP-N-acetyl-3-O-(1-carboxyvinyl)-alpha-D-glucosamine + NADPH + H(+)</text>
        <dbReference type="Rhea" id="RHEA:12248"/>
        <dbReference type="ChEBI" id="CHEBI:15378"/>
        <dbReference type="ChEBI" id="CHEBI:57783"/>
        <dbReference type="ChEBI" id="CHEBI:58349"/>
        <dbReference type="ChEBI" id="CHEBI:68483"/>
        <dbReference type="ChEBI" id="CHEBI:70757"/>
        <dbReference type="EC" id="1.3.1.98"/>
    </reaction>
</comment>
<dbReference type="SUPFAM" id="SSF56194">
    <property type="entry name" value="Uridine diphospho-N-Acetylenolpyruvylglucosamine reductase, MurB, C-terminal domain"/>
    <property type="match status" value="1"/>
</dbReference>
<comment type="cofactor">
    <cofactor evidence="1 16">
        <name>FAD</name>
        <dbReference type="ChEBI" id="CHEBI:57692"/>
    </cofactor>
</comment>
<dbReference type="Gene3D" id="3.30.43.10">
    <property type="entry name" value="Uridine Diphospho-n-acetylenolpyruvylglucosamine Reductase, domain 2"/>
    <property type="match status" value="1"/>
</dbReference>
<feature type="active site" evidence="16">
    <location>
        <position position="299"/>
    </location>
</feature>
<evidence type="ECO:0000256" key="15">
    <source>
        <dbReference type="ARBA" id="ARBA00048914"/>
    </source>
</evidence>
<dbReference type="InterPro" id="IPR016167">
    <property type="entry name" value="FAD-bd_PCMH_sub1"/>
</dbReference>
<accession>A0A6I0F6B9</accession>
<dbReference type="InterPro" id="IPR036635">
    <property type="entry name" value="MurB_C_sf"/>
</dbReference>
<dbReference type="Pfam" id="PF01565">
    <property type="entry name" value="FAD_binding_4"/>
    <property type="match status" value="1"/>
</dbReference>
<dbReference type="GO" id="GO:0008762">
    <property type="term" value="F:UDP-N-acetylmuramate dehydrogenase activity"/>
    <property type="evidence" value="ECO:0007669"/>
    <property type="project" value="UniProtKB-UniRule"/>
</dbReference>
<dbReference type="GO" id="GO:0071555">
    <property type="term" value="P:cell wall organization"/>
    <property type="evidence" value="ECO:0007669"/>
    <property type="project" value="UniProtKB-KW"/>
</dbReference>